<keyword evidence="2" id="KW-1185">Reference proteome</keyword>
<reference evidence="1 2" key="1">
    <citation type="submission" date="2019-11" db="EMBL/GenBank/DDBJ databases">
        <title>Whole genome shotgun sequencing (WGS) data from Adlercreutzia equolifaciens ResAG-91, Eggerthella lenta MRI-F36, MRI-F37, MRI-F40, ResAG-49, ResAG-88, ResAG-121, ResAG-145, and Gordonibacter sp. ResAG-5, ResAG-26, ResAG-43, ResAG-50, ResAG-59.</title>
        <authorList>
            <person name="Stoll D.A."/>
            <person name="Danylec N."/>
            <person name="Franz C.M.A.P."/>
            <person name="Huch M."/>
        </authorList>
    </citation>
    <scope>NUCLEOTIDE SEQUENCE [LARGE SCALE GENOMIC DNA]</scope>
    <source>
        <strain evidence="1 2">ResAG-59</strain>
    </source>
</reference>
<proteinExistence type="predicted"/>
<gene>
    <name evidence="1" type="ORF">GO738_16245</name>
</gene>
<dbReference type="AlphaFoldDB" id="A0A6N8INB2"/>
<comment type="caution">
    <text evidence="1">The sequence shown here is derived from an EMBL/GenBank/DDBJ whole genome shotgun (WGS) entry which is preliminary data.</text>
</comment>
<sequence length="50" mass="5493">MSTWYPEADLVIQHPKIYTVAITCDEVKEGKTDFPIIEDGGVAAKDGKVI</sequence>
<feature type="non-terminal residue" evidence="1">
    <location>
        <position position="50"/>
    </location>
</feature>
<dbReference type="EMBL" id="WPOC01000077">
    <property type="protein sequence ID" value="MVN16870.1"/>
    <property type="molecule type" value="Genomic_DNA"/>
</dbReference>
<dbReference type="Proteomes" id="UP000468327">
    <property type="component" value="Unassembled WGS sequence"/>
</dbReference>
<evidence type="ECO:0000313" key="2">
    <source>
        <dbReference type="Proteomes" id="UP000468327"/>
    </source>
</evidence>
<protein>
    <submittedName>
        <fullName evidence="1">Uncharacterized protein</fullName>
    </submittedName>
</protein>
<name>A0A6N8INB2_9ACTN</name>
<accession>A0A6N8INB2</accession>
<evidence type="ECO:0000313" key="1">
    <source>
        <dbReference type="EMBL" id="MVN16870.1"/>
    </source>
</evidence>
<organism evidence="1 2">
    <name type="scientific">Gordonibacter urolithinfaciens</name>
    <dbReference type="NCBI Taxonomy" id="1335613"/>
    <lineage>
        <taxon>Bacteria</taxon>
        <taxon>Bacillati</taxon>
        <taxon>Actinomycetota</taxon>
        <taxon>Coriobacteriia</taxon>
        <taxon>Eggerthellales</taxon>
        <taxon>Eggerthellaceae</taxon>
        <taxon>Gordonibacter</taxon>
    </lineage>
</organism>